<dbReference type="EMBL" id="JAUUCC010000041">
    <property type="protein sequence ID" value="MEE2052195.1"/>
    <property type="molecule type" value="Genomic_DNA"/>
</dbReference>
<dbReference type="SUPFAM" id="SSF53187">
    <property type="entry name" value="Zn-dependent exopeptidases"/>
    <property type="match status" value="1"/>
</dbReference>
<evidence type="ECO:0000313" key="11">
    <source>
        <dbReference type="EMBL" id="MEE2052195.1"/>
    </source>
</evidence>
<dbReference type="Pfam" id="PF00246">
    <property type="entry name" value="Peptidase_M14"/>
    <property type="match status" value="1"/>
</dbReference>
<evidence type="ECO:0000256" key="8">
    <source>
        <dbReference type="SAM" id="MobiDB-lite"/>
    </source>
</evidence>
<evidence type="ECO:0000256" key="7">
    <source>
        <dbReference type="PROSITE-ProRule" id="PRU01379"/>
    </source>
</evidence>
<dbReference type="PANTHER" id="PTHR11705">
    <property type="entry name" value="PROTEASE FAMILY M14 CARBOXYPEPTIDASE A,B"/>
    <property type="match status" value="1"/>
</dbReference>
<keyword evidence="3" id="KW-0645">Protease</keyword>
<keyword evidence="9" id="KW-0732">Signal</keyword>
<protein>
    <submittedName>
        <fullName evidence="11">M14 family zinc carboxypeptidase</fullName>
    </submittedName>
</protein>
<feature type="chain" id="PRO_5046080620" evidence="9">
    <location>
        <begin position="39"/>
        <end position="856"/>
    </location>
</feature>
<dbReference type="PANTHER" id="PTHR11705:SF143">
    <property type="entry name" value="SLL0236 PROTEIN"/>
    <property type="match status" value="1"/>
</dbReference>
<evidence type="ECO:0000313" key="12">
    <source>
        <dbReference type="Proteomes" id="UP001348641"/>
    </source>
</evidence>
<evidence type="ECO:0000256" key="2">
    <source>
        <dbReference type="ARBA" id="ARBA00005988"/>
    </source>
</evidence>
<comment type="caution">
    <text evidence="11">The sequence shown here is derived from an EMBL/GenBank/DDBJ whole genome shotgun (WGS) entry which is preliminary data.</text>
</comment>
<dbReference type="GO" id="GO:0004180">
    <property type="term" value="F:carboxypeptidase activity"/>
    <property type="evidence" value="ECO:0007669"/>
    <property type="project" value="UniProtKB-KW"/>
</dbReference>
<organism evidence="11 12">
    <name type="scientific">Nocardiopsis tropica</name>
    <dbReference type="NCBI Taxonomy" id="109330"/>
    <lineage>
        <taxon>Bacteria</taxon>
        <taxon>Bacillati</taxon>
        <taxon>Actinomycetota</taxon>
        <taxon>Actinomycetes</taxon>
        <taxon>Streptosporangiales</taxon>
        <taxon>Nocardiopsidaceae</taxon>
        <taxon>Nocardiopsis</taxon>
    </lineage>
</organism>
<dbReference type="PRINTS" id="PR00765">
    <property type="entry name" value="CRBOXYPTASEA"/>
</dbReference>
<evidence type="ECO:0000256" key="1">
    <source>
        <dbReference type="ARBA" id="ARBA00001947"/>
    </source>
</evidence>
<evidence type="ECO:0000256" key="5">
    <source>
        <dbReference type="ARBA" id="ARBA00022833"/>
    </source>
</evidence>
<evidence type="ECO:0000256" key="3">
    <source>
        <dbReference type="ARBA" id="ARBA00022670"/>
    </source>
</evidence>
<feature type="domain" description="Peptidase M14" evidence="10">
    <location>
        <begin position="106"/>
        <end position="408"/>
    </location>
</feature>
<dbReference type="RefSeq" id="WP_330159240.1">
    <property type="nucleotide sequence ID" value="NZ_BAAAJA010000008.1"/>
</dbReference>
<dbReference type="Gene3D" id="3.40.630.10">
    <property type="entry name" value="Zn peptidases"/>
    <property type="match status" value="1"/>
</dbReference>
<feature type="compositionally biased region" description="Low complexity" evidence="8">
    <location>
        <begin position="65"/>
        <end position="82"/>
    </location>
</feature>
<dbReference type="PROSITE" id="PS52035">
    <property type="entry name" value="PEPTIDASE_M14"/>
    <property type="match status" value="1"/>
</dbReference>
<comment type="similarity">
    <text evidence="2 7">Belongs to the peptidase M14 family.</text>
</comment>
<feature type="signal peptide" evidence="9">
    <location>
        <begin position="1"/>
        <end position="38"/>
    </location>
</feature>
<dbReference type="InterPro" id="IPR000834">
    <property type="entry name" value="Peptidase_M14"/>
</dbReference>
<evidence type="ECO:0000259" key="10">
    <source>
        <dbReference type="PROSITE" id="PS52035"/>
    </source>
</evidence>
<reference evidence="11 12" key="1">
    <citation type="submission" date="2023-07" db="EMBL/GenBank/DDBJ databases">
        <authorList>
            <person name="Girao M."/>
            <person name="Carvalho M.F."/>
        </authorList>
    </citation>
    <scope>NUCLEOTIDE SEQUENCE [LARGE SCALE GENOMIC DNA]</scope>
    <source>
        <strain evidence="11 12">66/93</strain>
    </source>
</reference>
<sequence>MHQPPQPRPRFRAPSALSGTLAAVVAAGLLAAPGAASADPVPRGEAANGSERNDRAAGTEALAGASPHAFAAPPDAAGVDPDAPYPRRTALPEPPEDPDDHSVRLGLMPYHGIAPALNELQEASDRVSAEVVGTSVQGRDMYLVTVTEPENRAESDHQRRMRELISQDPERAARDRTLPDRYKAPVLVNANIHGNEWEGTDASLRVIEELATGTDEATEELLESTRLYFVLTANPDGRVAGQRANSRGFDLNRDFVTVSQPETAAVRQVVIDTQPLVLLDQHGYVNGTLIEPGTPPHGQNYEYDLYIKHTYANAENMEEAVLDLGYTPEDDGVEPPQIPFRDWEDGWDDWPPVFTPMYAPYQGAVASATVEFPMRVNNADYDDLDEEELRRRSAINTDVSAATIGATLDYVGENRDELIGDQVEVFRRGAAGEEQVVPPEGWVPGFDPGDVWTTEFPRAYAIPAQGPAAARLVDLLVANDVVVERANEGFEAGGTAYDAGTYVVDMHQPKRGMANVLLEDGRDISEDIGAMYDISGWSHGLLWGARVDALHAEVGADTAPVAAAAPSGRVDEAGGHGWELALDDGAQVAALNALLADGVGVTWGGRGGVLVPASAAGAVERVSDRHGAVFAGAEDGGDEALSAPTVAVAGAADELFTLDRMGFDVEPVSTRVLNDGFDWTGVDVLYVSSGLVHADLDAEARADLDAFLEHGGVVGRGPTGARFNEQAGLLDVVRHAGRPDANGVVAVTAGDGVLAGTGGHSFVYSPGWFTDLGEDVSVEQSYAAEGPLVAGHWRADANGEGGQDAAAGRASVVSGVAERGASVVLFGTEPMFRHHPKGLFGQVAQALYWSSLAQEG</sequence>
<keyword evidence="4" id="KW-0378">Hydrolase</keyword>
<feature type="active site" description="Proton donor/acceptor" evidence="7">
    <location>
        <position position="371"/>
    </location>
</feature>
<proteinExistence type="inferred from homology"/>
<evidence type="ECO:0000256" key="6">
    <source>
        <dbReference type="ARBA" id="ARBA00023049"/>
    </source>
</evidence>
<comment type="cofactor">
    <cofactor evidence="1">
        <name>Zn(2+)</name>
        <dbReference type="ChEBI" id="CHEBI:29105"/>
    </cofactor>
</comment>
<keyword evidence="6" id="KW-0482">Metalloprotease</keyword>
<gene>
    <name evidence="11" type="ORF">Q8A49_16980</name>
</gene>
<feature type="region of interest" description="Disordered" evidence="8">
    <location>
        <begin position="33"/>
        <end position="103"/>
    </location>
</feature>
<accession>A0ABU7KSB2</accession>
<evidence type="ECO:0000256" key="9">
    <source>
        <dbReference type="SAM" id="SignalP"/>
    </source>
</evidence>
<name>A0ABU7KSB2_9ACTN</name>
<keyword evidence="5" id="KW-0862">Zinc</keyword>
<keyword evidence="11" id="KW-0121">Carboxypeptidase</keyword>
<evidence type="ECO:0000256" key="4">
    <source>
        <dbReference type="ARBA" id="ARBA00022801"/>
    </source>
</evidence>
<dbReference type="Proteomes" id="UP001348641">
    <property type="component" value="Unassembled WGS sequence"/>
</dbReference>
<dbReference type="SMART" id="SM00631">
    <property type="entry name" value="Zn_pept"/>
    <property type="match status" value="1"/>
</dbReference>